<dbReference type="EC" id="2.4.1.-" evidence="11"/>
<comment type="subcellular location">
    <subcellularLocation>
        <location evidence="1 11">Golgi apparatus membrane</location>
        <topology evidence="1 11">Single-pass type II membrane protein</topology>
    </subcellularLocation>
</comment>
<accession>A0A1S3H404</accession>
<keyword evidence="5" id="KW-0812">Transmembrane</keyword>
<evidence type="ECO:0000256" key="9">
    <source>
        <dbReference type="ARBA" id="ARBA00023136"/>
    </source>
</evidence>
<evidence type="ECO:0000256" key="8">
    <source>
        <dbReference type="ARBA" id="ARBA00023034"/>
    </source>
</evidence>
<evidence type="ECO:0000256" key="6">
    <source>
        <dbReference type="ARBA" id="ARBA00022968"/>
    </source>
</evidence>
<proteinExistence type="inferred from homology"/>
<dbReference type="RefSeq" id="XP_013379869.1">
    <property type="nucleotide sequence ID" value="XM_013524415.1"/>
</dbReference>
<evidence type="ECO:0000313" key="13">
    <source>
        <dbReference type="RefSeq" id="XP_013379869.1"/>
    </source>
</evidence>
<dbReference type="PANTHER" id="PTHR11214:SF314">
    <property type="entry name" value="HEXOSYLTRANSFERASE"/>
    <property type="match status" value="1"/>
</dbReference>
<dbReference type="Gene3D" id="3.90.550.50">
    <property type="match status" value="1"/>
</dbReference>
<dbReference type="Proteomes" id="UP000085678">
    <property type="component" value="Unplaced"/>
</dbReference>
<dbReference type="GO" id="GO:0000139">
    <property type="term" value="C:Golgi membrane"/>
    <property type="evidence" value="ECO:0007669"/>
    <property type="project" value="UniProtKB-SubCell"/>
</dbReference>
<name>A0A1S3H404_LINAN</name>
<evidence type="ECO:0000256" key="5">
    <source>
        <dbReference type="ARBA" id="ARBA00022692"/>
    </source>
</evidence>
<reference evidence="13" key="1">
    <citation type="submission" date="2025-08" db="UniProtKB">
        <authorList>
            <consortium name="RefSeq"/>
        </authorList>
    </citation>
    <scope>IDENTIFICATION</scope>
    <source>
        <tissue evidence="13">Gonads</tissue>
    </source>
</reference>
<evidence type="ECO:0000256" key="1">
    <source>
        <dbReference type="ARBA" id="ARBA00004323"/>
    </source>
</evidence>
<evidence type="ECO:0000256" key="11">
    <source>
        <dbReference type="RuleBase" id="RU363063"/>
    </source>
</evidence>
<dbReference type="STRING" id="7574.A0A1S3H404"/>
<protein>
    <recommendedName>
        <fullName evidence="11">Hexosyltransferase</fullName>
        <ecNumber evidence="11">2.4.1.-</ecNumber>
    </recommendedName>
</protein>
<keyword evidence="8 11" id="KW-0333">Golgi apparatus</keyword>
<evidence type="ECO:0000256" key="2">
    <source>
        <dbReference type="ARBA" id="ARBA00008661"/>
    </source>
</evidence>
<dbReference type="InterPro" id="IPR002659">
    <property type="entry name" value="Glyco_trans_31"/>
</dbReference>
<evidence type="ECO:0000313" key="12">
    <source>
        <dbReference type="Proteomes" id="UP000085678"/>
    </source>
</evidence>
<keyword evidence="3 11" id="KW-0328">Glycosyltransferase</keyword>
<keyword evidence="4" id="KW-0808">Transferase</keyword>
<dbReference type="OrthoDB" id="115198at2759"/>
<evidence type="ECO:0000256" key="10">
    <source>
        <dbReference type="ARBA" id="ARBA00023180"/>
    </source>
</evidence>
<comment type="similarity">
    <text evidence="2 11">Belongs to the glycosyltransferase 31 family.</text>
</comment>
<dbReference type="GO" id="GO:0006493">
    <property type="term" value="P:protein O-linked glycosylation"/>
    <property type="evidence" value="ECO:0007669"/>
    <property type="project" value="TreeGrafter"/>
</dbReference>
<dbReference type="Pfam" id="PF01762">
    <property type="entry name" value="Galactosyl_T"/>
    <property type="match status" value="1"/>
</dbReference>
<keyword evidence="9" id="KW-0472">Membrane</keyword>
<gene>
    <name evidence="13" type="primary">LOC106151261</name>
</gene>
<evidence type="ECO:0000256" key="4">
    <source>
        <dbReference type="ARBA" id="ARBA00022679"/>
    </source>
</evidence>
<evidence type="ECO:0000256" key="3">
    <source>
        <dbReference type="ARBA" id="ARBA00022676"/>
    </source>
</evidence>
<dbReference type="GeneID" id="106151261"/>
<keyword evidence="7" id="KW-1133">Transmembrane helix</keyword>
<organism evidence="12 13">
    <name type="scientific">Lingula anatina</name>
    <name type="common">Brachiopod</name>
    <name type="synonym">Lingula unguis</name>
    <dbReference type="NCBI Taxonomy" id="7574"/>
    <lineage>
        <taxon>Eukaryota</taxon>
        <taxon>Metazoa</taxon>
        <taxon>Spiralia</taxon>
        <taxon>Lophotrochozoa</taxon>
        <taxon>Brachiopoda</taxon>
        <taxon>Linguliformea</taxon>
        <taxon>Lingulata</taxon>
        <taxon>Lingulida</taxon>
        <taxon>Linguloidea</taxon>
        <taxon>Lingulidae</taxon>
        <taxon>Lingula</taxon>
    </lineage>
</organism>
<dbReference type="PANTHER" id="PTHR11214">
    <property type="entry name" value="BETA-1,3-N-ACETYLGLUCOSAMINYLTRANSFERASE"/>
    <property type="match status" value="1"/>
</dbReference>
<keyword evidence="12" id="KW-1185">Reference proteome</keyword>
<dbReference type="GO" id="GO:0016758">
    <property type="term" value="F:hexosyltransferase activity"/>
    <property type="evidence" value="ECO:0007669"/>
    <property type="project" value="InterPro"/>
</dbReference>
<sequence>MVLRMKSFFKMILLFSWGFFALLVMLTYQNRARSQGPSHRIHTVKNGTQMKPQTHHASVGLKGSCLVEEDVCLLRERNASYLWYHIRTFEYAINKQCEGKEKSPYLLVLVISDPRDPKTRSMYRQTCGSVKAHMGKSIKTMFFVGKTNDSLVENAIIKESEQYGDIIKIDFEDSYKNYTLKTLLAFRWAVDYCPGAEFVFRCGHDVITNMREIVGYLTRLPPSMRATLFSGFLFTRPGRPHRDPNSKFYQSHEQYGPSTYPPFISGFASIFSLGAIKILNSASLNQHLFIEDVYLASLAHKHGIKLINTGRYFWFMPDIKYEDILRNKCGLLQSFAIHRPPTLAVWKILNGNLTKEKACKSSIHYKSTKKGQ</sequence>
<evidence type="ECO:0000256" key="7">
    <source>
        <dbReference type="ARBA" id="ARBA00022989"/>
    </source>
</evidence>
<dbReference type="FunFam" id="3.90.550.50:FF:000001">
    <property type="entry name" value="Hexosyltransferase"/>
    <property type="match status" value="1"/>
</dbReference>
<dbReference type="KEGG" id="lak:106151261"/>
<keyword evidence="10" id="KW-0325">Glycoprotein</keyword>
<dbReference type="InParanoid" id="A0A1S3H404"/>
<dbReference type="AlphaFoldDB" id="A0A1S3H404"/>
<keyword evidence="6" id="KW-0735">Signal-anchor</keyword>